<evidence type="ECO:0000256" key="6">
    <source>
        <dbReference type="SAM" id="MobiDB-lite"/>
    </source>
</evidence>
<feature type="region of interest" description="Disordered" evidence="6">
    <location>
        <begin position="764"/>
        <end position="929"/>
    </location>
</feature>
<evidence type="ECO:0000256" key="2">
    <source>
        <dbReference type="ARBA" id="ARBA00009549"/>
    </source>
</evidence>
<evidence type="ECO:0000256" key="5">
    <source>
        <dbReference type="ARBA" id="ARBA00022776"/>
    </source>
</evidence>
<feature type="compositionally biased region" description="Low complexity" evidence="6">
    <location>
        <begin position="858"/>
        <end position="921"/>
    </location>
</feature>
<feature type="compositionally biased region" description="Low complexity" evidence="6">
    <location>
        <begin position="387"/>
        <end position="408"/>
    </location>
</feature>
<feature type="region of interest" description="Disordered" evidence="6">
    <location>
        <begin position="385"/>
        <end position="408"/>
    </location>
</feature>
<evidence type="ECO:0000313" key="8">
    <source>
        <dbReference type="EMBL" id="CDZ98723.1"/>
    </source>
</evidence>
<feature type="compositionally biased region" description="Low complexity" evidence="6">
    <location>
        <begin position="328"/>
        <end position="341"/>
    </location>
</feature>
<proteinExistence type="inferred from homology"/>
<dbReference type="SUPFAM" id="SSF48371">
    <property type="entry name" value="ARM repeat"/>
    <property type="match status" value="1"/>
</dbReference>
<feature type="domain" description="TOG" evidence="7">
    <location>
        <begin position="19"/>
        <end position="255"/>
    </location>
</feature>
<dbReference type="SMART" id="SM01349">
    <property type="entry name" value="TOG"/>
    <property type="match status" value="1"/>
</dbReference>
<feature type="region of interest" description="Disordered" evidence="6">
    <location>
        <begin position="292"/>
        <end position="368"/>
    </location>
</feature>
<keyword evidence="4" id="KW-0493">Microtubule</keyword>
<name>A0A0F7SM24_PHARH</name>
<feature type="compositionally biased region" description="Polar residues" evidence="6">
    <location>
        <begin position="448"/>
        <end position="458"/>
    </location>
</feature>
<comment type="subcellular location">
    <subcellularLocation>
        <location evidence="1">Cytoplasm</location>
        <location evidence="1">Cytoskeleton</location>
        <location evidence="1">Spindle</location>
    </subcellularLocation>
</comment>
<keyword evidence="5" id="KW-0131">Cell cycle</keyword>
<dbReference type="GO" id="GO:0090307">
    <property type="term" value="P:mitotic spindle assembly"/>
    <property type="evidence" value="ECO:0007669"/>
    <property type="project" value="TreeGrafter"/>
</dbReference>
<evidence type="ECO:0000256" key="4">
    <source>
        <dbReference type="ARBA" id="ARBA00022701"/>
    </source>
</evidence>
<evidence type="ECO:0000256" key="1">
    <source>
        <dbReference type="ARBA" id="ARBA00004186"/>
    </source>
</evidence>
<dbReference type="InterPro" id="IPR016024">
    <property type="entry name" value="ARM-type_fold"/>
</dbReference>
<dbReference type="GO" id="GO:0005815">
    <property type="term" value="C:microtubule organizing center"/>
    <property type="evidence" value="ECO:0007669"/>
    <property type="project" value="TreeGrafter"/>
</dbReference>
<feature type="region of interest" description="Disordered" evidence="6">
    <location>
        <begin position="239"/>
        <end position="275"/>
    </location>
</feature>
<dbReference type="InterPro" id="IPR024395">
    <property type="entry name" value="CLASP_N_dom"/>
</dbReference>
<feature type="region of interest" description="Disordered" evidence="6">
    <location>
        <begin position="432"/>
        <end position="480"/>
    </location>
</feature>
<dbReference type="Gene3D" id="1.25.10.10">
    <property type="entry name" value="Leucine-rich Repeat Variant"/>
    <property type="match status" value="1"/>
</dbReference>
<dbReference type="GO" id="GO:0005881">
    <property type="term" value="C:cytoplasmic microtubule"/>
    <property type="evidence" value="ECO:0007669"/>
    <property type="project" value="TreeGrafter"/>
</dbReference>
<dbReference type="InterPro" id="IPR034085">
    <property type="entry name" value="TOG"/>
</dbReference>
<feature type="compositionally biased region" description="Pro residues" evidence="6">
    <location>
        <begin position="463"/>
        <end position="473"/>
    </location>
</feature>
<dbReference type="AlphaFoldDB" id="A0A0F7SM24"/>
<feature type="region of interest" description="Disordered" evidence="6">
    <location>
        <begin position="972"/>
        <end position="1000"/>
    </location>
</feature>
<accession>A0A0F7SM24</accession>
<feature type="region of interest" description="Disordered" evidence="6">
    <location>
        <begin position="514"/>
        <end position="538"/>
    </location>
</feature>
<evidence type="ECO:0000259" key="7">
    <source>
        <dbReference type="SMART" id="SM01349"/>
    </source>
</evidence>
<dbReference type="Pfam" id="PF12348">
    <property type="entry name" value="CLASP_N"/>
    <property type="match status" value="1"/>
</dbReference>
<feature type="compositionally biased region" description="Low complexity" evidence="6">
    <location>
        <begin position="814"/>
        <end position="837"/>
    </location>
</feature>
<dbReference type="GO" id="GO:0005876">
    <property type="term" value="C:spindle microtubule"/>
    <property type="evidence" value="ECO:0007669"/>
    <property type="project" value="TreeGrafter"/>
</dbReference>
<comment type="similarity">
    <text evidence="2">Belongs to the CLASP family.</text>
</comment>
<dbReference type="PANTHER" id="PTHR21567:SF60">
    <property type="entry name" value="CLASP N-TERMINAL DOMAIN-CONTAINING PROTEIN"/>
    <property type="match status" value="1"/>
</dbReference>
<reference evidence="8" key="1">
    <citation type="submission" date="2014-08" db="EMBL/GenBank/DDBJ databases">
        <authorList>
            <person name="Sharma Rahul"/>
            <person name="Thines Marco"/>
        </authorList>
    </citation>
    <scope>NUCLEOTIDE SEQUENCE</scope>
</reference>
<sequence length="1195" mass="125513">MAPKPKKEEDDRIPCNTPAELTHNINDMQILFAQPETEHNWEKFAKALIRLAALTRGGATKLDNYVAAVGPSSQGGLGDKIVACMLTERAALSKHALDLLSSLAPRLADRFSFHLQRLYIPPLLDLVRRTNNIIRERAEATLYIILKSCPHAGALIGYLSGACKDPNPKFRKAIARGLRLMVENWQAGGKVEEVEKVIKALISDKDVDVRKVAKELWVAYQEVWPGRVDGFAAPLSPTTQKRLEVKPSAGGSGSSSGSNKGTARVKAALKPKPTASQVYVAQPPLGPLYAEQQQHQFQQSYPSQGFQHGGPSRPGLIPSSCSMPAVRPASSSHPHLAHSLSNHVHSSHAASRPFLEHESIHPSPSLSSYRTEHYNQEQYISSAPAYSSAHTSTHPVSSAASSSSYFSSVAPNNVPATRTAVSRPAPLHLRTISGSLSSHGSGLTPTLRSFTSSISAGSNLGPPSRPVRPPGAPPLISTGVRRGLVTLGRSTGRTLDEPIGLAATAAAAAAAIPLPASPPRSHPPTAAHAIPLPPSPTVTHVSLQKEEQSPTLLIAIDLPTEQVEHAISSDLKPEASSTVEEPVRVGDLLGLLDSEEVAPAQTSPGLESMWNDMVPEELRLISDLDNLVSTEKGNKENVQVKNDEMVVAVEETTTELPQSFKDISEETVETAKPRVENLLTLISNVASPSKATPEEKTEQPSLPTIDAVSEPLIQPADQAPAVVTSPITINTVALTLPPPPPPPSPSPSIVANVTTISSSTTTSIAASTKAKAPVKANKPSDPAKTAKPSAPRVQLSVPASKAFKPISRHPVAPASATMSRASKSTATTSSEASTISTRRVAVKPPLPTLTKGIPPTLSAPTPTSRSTSATSSARSVSAASSTRSVSASSTASARSVRSTSVSKGPSATAPTVSSSARAPVSKPNTVSSVGSTIATVRPRVIKKIVGAPSSAPAVPAQPRKERVRLKPALPSFKPTKKTVVPSRSTSATLVRPESVPLPSSPVQALEKATSSAIKPQISAQMVPLPPSPPHSTLPESDPASVAPQINHGTLSSANTTLVPFSPSPAARYPDCGSLVDTDSKSAPSCVHTSGDEDEIRMTSSSLLIIDSDRETEAILGLVDYEVTKNQHLISTPSVVTSALPDADSDTAKSTVAEPLREMQLINFDSPGKGCAPTPRRGALALGQRVFGELRDINLV</sequence>
<dbReference type="GO" id="GO:0051301">
    <property type="term" value="P:cell division"/>
    <property type="evidence" value="ECO:0007669"/>
    <property type="project" value="UniProtKB-KW"/>
</dbReference>
<protein>
    <submittedName>
        <fullName evidence="8">CLASP N-terminal domain</fullName>
    </submittedName>
</protein>
<feature type="compositionally biased region" description="Low complexity" evidence="6">
    <location>
        <begin position="432"/>
        <end position="447"/>
    </location>
</feature>
<dbReference type="GO" id="GO:0008017">
    <property type="term" value="F:microtubule binding"/>
    <property type="evidence" value="ECO:0007669"/>
    <property type="project" value="TreeGrafter"/>
</dbReference>
<dbReference type="PANTHER" id="PTHR21567">
    <property type="entry name" value="CLASP"/>
    <property type="match status" value="1"/>
</dbReference>
<keyword evidence="5" id="KW-0498">Mitosis</keyword>
<dbReference type="InterPro" id="IPR011989">
    <property type="entry name" value="ARM-like"/>
</dbReference>
<keyword evidence="3" id="KW-0132">Cell division</keyword>
<evidence type="ECO:0000256" key="3">
    <source>
        <dbReference type="ARBA" id="ARBA00022618"/>
    </source>
</evidence>
<dbReference type="EMBL" id="LN483345">
    <property type="protein sequence ID" value="CDZ98723.1"/>
    <property type="molecule type" value="Genomic_DNA"/>
</dbReference>
<organism evidence="8">
    <name type="scientific">Phaffia rhodozyma</name>
    <name type="common">Yeast</name>
    <name type="synonym">Xanthophyllomyces dendrorhous</name>
    <dbReference type="NCBI Taxonomy" id="264483"/>
    <lineage>
        <taxon>Eukaryota</taxon>
        <taxon>Fungi</taxon>
        <taxon>Dikarya</taxon>
        <taxon>Basidiomycota</taxon>
        <taxon>Agaricomycotina</taxon>
        <taxon>Tremellomycetes</taxon>
        <taxon>Cystofilobasidiales</taxon>
        <taxon>Mrakiaceae</taxon>
        <taxon>Phaffia</taxon>
    </lineage>
</organism>
<dbReference type="GO" id="GO:1990023">
    <property type="term" value="C:mitotic spindle midzone"/>
    <property type="evidence" value="ECO:0007669"/>
    <property type="project" value="TreeGrafter"/>
</dbReference>